<dbReference type="InterPro" id="IPR029021">
    <property type="entry name" value="Prot-tyrosine_phosphatase-like"/>
</dbReference>
<evidence type="ECO:0000313" key="15">
    <source>
        <dbReference type="Proteomes" id="UP000887568"/>
    </source>
</evidence>
<evidence type="ECO:0000256" key="6">
    <source>
        <dbReference type="ARBA" id="ARBA00022912"/>
    </source>
</evidence>
<dbReference type="AlphaFoldDB" id="A0A914AJC5"/>
<dbReference type="PIRSF" id="PIRSF000941">
    <property type="entry name" value="DUSP12"/>
    <property type="match status" value="1"/>
</dbReference>
<comment type="catalytic activity">
    <reaction evidence="9">
        <text>O-phospho-L-threonyl-[protein] + H2O = L-threonyl-[protein] + phosphate</text>
        <dbReference type="Rhea" id="RHEA:47004"/>
        <dbReference type="Rhea" id="RHEA-COMP:11060"/>
        <dbReference type="Rhea" id="RHEA-COMP:11605"/>
        <dbReference type="ChEBI" id="CHEBI:15377"/>
        <dbReference type="ChEBI" id="CHEBI:30013"/>
        <dbReference type="ChEBI" id="CHEBI:43474"/>
        <dbReference type="ChEBI" id="CHEBI:61977"/>
        <dbReference type="EC" id="3.1.3.16"/>
    </reaction>
</comment>
<evidence type="ECO:0000256" key="10">
    <source>
        <dbReference type="ARBA" id="ARBA00051722"/>
    </source>
</evidence>
<dbReference type="CDD" id="cd14498">
    <property type="entry name" value="DSP"/>
    <property type="match status" value="1"/>
</dbReference>
<reference evidence="14" key="1">
    <citation type="submission" date="2022-11" db="UniProtKB">
        <authorList>
            <consortium name="EnsemblMetazoa"/>
        </authorList>
    </citation>
    <scope>IDENTIFICATION</scope>
</reference>
<dbReference type="InterPro" id="IPR000340">
    <property type="entry name" value="Dual-sp_phosphatase_cat-dom"/>
</dbReference>
<evidence type="ECO:0000256" key="9">
    <source>
        <dbReference type="ARBA" id="ARBA00048336"/>
    </source>
</evidence>
<dbReference type="CTD" id="11266"/>
<dbReference type="OMA" id="FAWQGMQ"/>
<keyword evidence="15" id="KW-1185">Reference proteome</keyword>
<dbReference type="InterPro" id="IPR020422">
    <property type="entry name" value="TYR_PHOSPHATASE_DUAL_dom"/>
</dbReference>
<dbReference type="SUPFAM" id="SSF52799">
    <property type="entry name" value="(Phosphotyrosine protein) phosphatases II"/>
    <property type="match status" value="1"/>
</dbReference>
<dbReference type="Proteomes" id="UP000887568">
    <property type="component" value="Unplaced"/>
</dbReference>
<dbReference type="EnsemblMetazoa" id="XM_038207734.1">
    <property type="protein sequence ID" value="XP_038063662.1"/>
    <property type="gene ID" value="LOC119734305"/>
</dbReference>
<dbReference type="PANTHER" id="PTHR45848:SF4">
    <property type="entry name" value="DUAL SPECIFICITY PROTEIN PHOSPHATASE 12"/>
    <property type="match status" value="1"/>
</dbReference>
<feature type="domain" description="Tyrosine specific protein phosphatases" evidence="13">
    <location>
        <begin position="75"/>
        <end position="132"/>
    </location>
</feature>
<dbReference type="PROSITE" id="PS50054">
    <property type="entry name" value="TYR_PHOSPHATASE_DUAL"/>
    <property type="match status" value="1"/>
</dbReference>
<accession>A0A914AJC5</accession>
<comment type="catalytic activity">
    <reaction evidence="8">
        <text>O-phospho-L-seryl-[protein] + H2O = L-seryl-[protein] + phosphate</text>
        <dbReference type="Rhea" id="RHEA:20629"/>
        <dbReference type="Rhea" id="RHEA-COMP:9863"/>
        <dbReference type="Rhea" id="RHEA-COMP:11604"/>
        <dbReference type="ChEBI" id="CHEBI:15377"/>
        <dbReference type="ChEBI" id="CHEBI:29999"/>
        <dbReference type="ChEBI" id="CHEBI:43474"/>
        <dbReference type="ChEBI" id="CHEBI:83421"/>
        <dbReference type="EC" id="3.1.3.16"/>
    </reaction>
</comment>
<name>A0A914AJC5_PATMI</name>
<proteinExistence type="inferred from homology"/>
<evidence type="ECO:0000256" key="3">
    <source>
        <dbReference type="ARBA" id="ARBA00008601"/>
    </source>
</evidence>
<evidence type="ECO:0000313" key="14">
    <source>
        <dbReference type="EnsemblMetazoa" id="XP_038063661.1"/>
    </source>
</evidence>
<evidence type="ECO:0000256" key="8">
    <source>
        <dbReference type="ARBA" id="ARBA00047761"/>
    </source>
</evidence>
<keyword evidence="5" id="KW-0378">Hydrolase</keyword>
<organism evidence="14 15">
    <name type="scientific">Patiria miniata</name>
    <name type="common">Bat star</name>
    <name type="synonym">Asterina miniata</name>
    <dbReference type="NCBI Taxonomy" id="46514"/>
    <lineage>
        <taxon>Eukaryota</taxon>
        <taxon>Metazoa</taxon>
        <taxon>Echinodermata</taxon>
        <taxon>Eleutherozoa</taxon>
        <taxon>Asterozoa</taxon>
        <taxon>Asteroidea</taxon>
        <taxon>Valvatacea</taxon>
        <taxon>Valvatida</taxon>
        <taxon>Asterinidae</taxon>
        <taxon>Patiria</taxon>
    </lineage>
</organism>
<dbReference type="InterPro" id="IPR016130">
    <property type="entry name" value="Tyr_Pase_AS"/>
</dbReference>
<protein>
    <recommendedName>
        <fullName evidence="16">Protein-tyrosine-phosphatase</fullName>
    </recommendedName>
</protein>
<dbReference type="RefSeq" id="XP_038063662.1">
    <property type="nucleotide sequence ID" value="XM_038207734.1"/>
</dbReference>
<dbReference type="Gene3D" id="3.90.190.10">
    <property type="entry name" value="Protein tyrosine phosphatase superfamily"/>
    <property type="match status" value="1"/>
</dbReference>
<dbReference type="OrthoDB" id="2017893at2759"/>
<evidence type="ECO:0000256" key="5">
    <source>
        <dbReference type="ARBA" id="ARBA00022801"/>
    </source>
</evidence>
<evidence type="ECO:0008006" key="16">
    <source>
        <dbReference type="Google" id="ProtNLM"/>
    </source>
</evidence>
<keyword evidence="6" id="KW-0904">Protein phosphatase</keyword>
<dbReference type="PROSITE" id="PS50056">
    <property type="entry name" value="TYR_PHOSPHATASE_2"/>
    <property type="match status" value="1"/>
</dbReference>
<dbReference type="InterPro" id="IPR016278">
    <property type="entry name" value="DUSP12"/>
</dbReference>
<keyword evidence="7" id="KW-0539">Nucleus</keyword>
<dbReference type="GO" id="GO:0005737">
    <property type="term" value="C:cytoplasm"/>
    <property type="evidence" value="ECO:0007669"/>
    <property type="project" value="UniProtKB-SubCell"/>
</dbReference>
<dbReference type="PROSITE" id="PS00383">
    <property type="entry name" value="TYR_PHOSPHATASE_1"/>
    <property type="match status" value="1"/>
</dbReference>
<dbReference type="FunFam" id="3.90.190.10:FF:000056">
    <property type="entry name" value="Dual specificity phosphatase 12"/>
    <property type="match status" value="1"/>
</dbReference>
<dbReference type="GO" id="GO:0008138">
    <property type="term" value="F:protein tyrosine/serine/threonine phosphatase activity"/>
    <property type="evidence" value="ECO:0007669"/>
    <property type="project" value="InterPro"/>
</dbReference>
<keyword evidence="4" id="KW-0963">Cytoplasm</keyword>
<evidence type="ECO:0000256" key="7">
    <source>
        <dbReference type="ARBA" id="ARBA00023242"/>
    </source>
</evidence>
<evidence type="ECO:0000256" key="2">
    <source>
        <dbReference type="ARBA" id="ARBA00004496"/>
    </source>
</evidence>
<comment type="subcellular location">
    <subcellularLocation>
        <location evidence="2">Cytoplasm</location>
    </subcellularLocation>
    <subcellularLocation>
        <location evidence="1">Nucleus</location>
    </subcellularLocation>
</comment>
<dbReference type="SMART" id="SM00195">
    <property type="entry name" value="DSPc"/>
    <property type="match status" value="1"/>
</dbReference>
<dbReference type="GO" id="GO:0005634">
    <property type="term" value="C:nucleus"/>
    <property type="evidence" value="ECO:0007669"/>
    <property type="project" value="UniProtKB-SubCell"/>
</dbReference>
<dbReference type="EnsemblMetazoa" id="XM_038207733.1">
    <property type="protein sequence ID" value="XP_038063661.1"/>
    <property type="gene ID" value="LOC119734305"/>
</dbReference>
<dbReference type="GO" id="GO:0004725">
    <property type="term" value="F:protein tyrosine phosphatase activity"/>
    <property type="evidence" value="ECO:0007669"/>
    <property type="project" value="UniProtKB-EC"/>
</dbReference>
<evidence type="ECO:0000259" key="12">
    <source>
        <dbReference type="PROSITE" id="PS50054"/>
    </source>
</evidence>
<dbReference type="RefSeq" id="XP_038063661.1">
    <property type="nucleotide sequence ID" value="XM_038207733.1"/>
</dbReference>
<dbReference type="GO" id="GO:0004722">
    <property type="term" value="F:protein serine/threonine phosphatase activity"/>
    <property type="evidence" value="ECO:0007669"/>
    <property type="project" value="UniProtKB-EC"/>
</dbReference>
<sequence length="327" mass="36357">MASSNVHTPHMDEICPGLFLGSESAVVTPEGQAAVLQHAITHVLSVADMKPKMGTLNLKHKFVRANDMPNVDILQHFEDCFGFIDDALREGKILVHCMMGVSRSSTIVIGYLMHRDKITFNEAFDMVRKQHPIAEPNYGFMDLLRLFEAMGCQFSSANPLYRQHRLGQVAENVQAGQEVPKEVIAADPQETTTDQTQTIYKCRKCRRAAFLEASVLAHITGRGQESFQWHKQSHPLSQGVTPSPSGTVDSSVTCTSLFVEPVKWMEPFMIGRLDGKLTCPKCSARLGSFKWSGLQCSCGAWVTPAFQIHQNRVDKATRRVQPTPPTT</sequence>
<feature type="domain" description="Tyrosine-protein phosphatase" evidence="12">
    <location>
        <begin position="10"/>
        <end position="153"/>
    </location>
</feature>
<evidence type="ECO:0000259" key="13">
    <source>
        <dbReference type="PROSITE" id="PS50056"/>
    </source>
</evidence>
<evidence type="ECO:0000256" key="1">
    <source>
        <dbReference type="ARBA" id="ARBA00004123"/>
    </source>
</evidence>
<comment type="catalytic activity">
    <reaction evidence="10">
        <text>O-phospho-L-tyrosyl-[protein] + H2O = L-tyrosyl-[protein] + phosphate</text>
        <dbReference type="Rhea" id="RHEA:10684"/>
        <dbReference type="Rhea" id="RHEA-COMP:10136"/>
        <dbReference type="Rhea" id="RHEA-COMP:20101"/>
        <dbReference type="ChEBI" id="CHEBI:15377"/>
        <dbReference type="ChEBI" id="CHEBI:43474"/>
        <dbReference type="ChEBI" id="CHEBI:46858"/>
        <dbReference type="ChEBI" id="CHEBI:61978"/>
        <dbReference type="EC" id="3.1.3.48"/>
    </reaction>
</comment>
<evidence type="ECO:0000256" key="4">
    <source>
        <dbReference type="ARBA" id="ARBA00022490"/>
    </source>
</evidence>
<feature type="active site" description="Phosphocysteine intermediate" evidence="11">
    <location>
        <position position="97"/>
    </location>
</feature>
<comment type="similarity">
    <text evidence="3">Belongs to the protein-tyrosine phosphatase family. Non-receptor class dual specificity subfamily.</text>
</comment>
<dbReference type="PANTHER" id="PTHR45848">
    <property type="entry name" value="DUAL SPECIFICITY PROTEIN PHOSPHATASE 12 FAMILY MEMBER"/>
    <property type="match status" value="1"/>
</dbReference>
<dbReference type="InterPro" id="IPR000387">
    <property type="entry name" value="Tyr_Pase_dom"/>
</dbReference>
<evidence type="ECO:0000256" key="11">
    <source>
        <dbReference type="PIRSR" id="PIRSR000941-50"/>
    </source>
</evidence>
<dbReference type="Pfam" id="PF00782">
    <property type="entry name" value="DSPc"/>
    <property type="match status" value="1"/>
</dbReference>
<dbReference type="GeneID" id="119734305"/>